<evidence type="ECO:0000259" key="8">
    <source>
        <dbReference type="SMART" id="SM00382"/>
    </source>
</evidence>
<keyword evidence="2" id="KW-0433">Leucine-rich repeat</keyword>
<evidence type="ECO:0000256" key="3">
    <source>
        <dbReference type="ARBA" id="ARBA00022737"/>
    </source>
</evidence>
<dbReference type="GO" id="GO:0043531">
    <property type="term" value="F:ADP binding"/>
    <property type="evidence" value="ECO:0007669"/>
    <property type="project" value="InterPro"/>
</dbReference>
<gene>
    <name evidence="10" type="primary">LOC115750704</name>
</gene>
<feature type="domain" description="AAA+ ATPase" evidence="8">
    <location>
        <begin position="172"/>
        <end position="320"/>
    </location>
</feature>
<dbReference type="AlphaFoldDB" id="A0A8B8QAC1"/>
<dbReference type="Gene3D" id="3.40.50.300">
    <property type="entry name" value="P-loop containing nucleotide triphosphate hydrolases"/>
    <property type="match status" value="1"/>
</dbReference>
<keyword evidence="4" id="KW-0547">Nucleotide-binding</keyword>
<evidence type="ECO:0000256" key="5">
    <source>
        <dbReference type="ARBA" id="ARBA00022821"/>
    </source>
</evidence>
<dbReference type="InterPro" id="IPR032675">
    <property type="entry name" value="LRR_dom_sf"/>
</dbReference>
<reference evidence="10" key="2">
    <citation type="submission" date="2025-08" db="UniProtKB">
        <authorList>
            <consortium name="RefSeq"/>
        </authorList>
    </citation>
    <scope>IDENTIFICATION</scope>
    <source>
        <tissue evidence="10">Leaf</tissue>
    </source>
</reference>
<reference evidence="9" key="1">
    <citation type="submission" date="2025-05" db="UniProtKB">
        <authorList>
            <consortium name="RefSeq"/>
        </authorList>
    </citation>
    <scope>NUCLEOTIDE SEQUENCE [LARGE SCALE GENOMIC DNA]</scope>
</reference>
<dbReference type="GeneID" id="115750704"/>
<protein>
    <submittedName>
        <fullName evidence="10">Disease resistance protein RPS5-like</fullName>
    </submittedName>
</protein>
<evidence type="ECO:0000313" key="10">
    <source>
        <dbReference type="RefSeq" id="XP_030544079.1"/>
    </source>
</evidence>
<dbReference type="SMART" id="SM00382">
    <property type="entry name" value="AAA"/>
    <property type="match status" value="1"/>
</dbReference>
<dbReference type="InterPro" id="IPR055414">
    <property type="entry name" value="LRR_R13L4/SHOC2-like"/>
</dbReference>
<evidence type="ECO:0000256" key="7">
    <source>
        <dbReference type="SAM" id="Coils"/>
    </source>
</evidence>
<keyword evidence="5" id="KW-0611">Plant defense</keyword>
<dbReference type="Gene3D" id="1.10.8.430">
    <property type="entry name" value="Helical domain of apoptotic protease-activating factors"/>
    <property type="match status" value="1"/>
</dbReference>
<comment type="similarity">
    <text evidence="1">Belongs to the disease resistance NB-LRR family.</text>
</comment>
<dbReference type="FunFam" id="1.10.8.430:FF:000003">
    <property type="entry name" value="Probable disease resistance protein At5g66910"/>
    <property type="match status" value="1"/>
</dbReference>
<dbReference type="SUPFAM" id="SSF52540">
    <property type="entry name" value="P-loop containing nucleoside triphosphate hydrolases"/>
    <property type="match status" value="1"/>
</dbReference>
<dbReference type="FunFam" id="3.40.50.300:FF:001091">
    <property type="entry name" value="Probable disease resistance protein At1g61300"/>
    <property type="match status" value="1"/>
</dbReference>
<dbReference type="GO" id="GO:0005524">
    <property type="term" value="F:ATP binding"/>
    <property type="evidence" value="ECO:0007669"/>
    <property type="project" value="UniProtKB-KW"/>
</dbReference>
<dbReference type="Pfam" id="PF23598">
    <property type="entry name" value="LRR_14"/>
    <property type="match status" value="1"/>
</dbReference>
<dbReference type="InterPro" id="IPR042197">
    <property type="entry name" value="Apaf_helical"/>
</dbReference>
<evidence type="ECO:0000313" key="9">
    <source>
        <dbReference type="Proteomes" id="UP000827889"/>
    </source>
</evidence>
<dbReference type="InterPro" id="IPR003593">
    <property type="entry name" value="AAA+_ATPase"/>
</dbReference>
<feature type="coiled-coil region" evidence="7">
    <location>
        <begin position="25"/>
        <end position="59"/>
    </location>
</feature>
<dbReference type="PANTHER" id="PTHR33463">
    <property type="entry name" value="NB-ARC DOMAIN-CONTAINING PROTEIN-RELATED"/>
    <property type="match status" value="1"/>
</dbReference>
<dbReference type="PANTHER" id="PTHR33463:SF220">
    <property type="entry name" value="NB-ARC DOMAIN-CONTAINING PROTEIN"/>
    <property type="match status" value="1"/>
</dbReference>
<dbReference type="Gene3D" id="1.10.10.10">
    <property type="entry name" value="Winged helix-like DNA-binding domain superfamily/Winged helix DNA-binding domain"/>
    <property type="match status" value="1"/>
</dbReference>
<dbReference type="InterPro" id="IPR002182">
    <property type="entry name" value="NB-ARC"/>
</dbReference>
<evidence type="ECO:0000256" key="4">
    <source>
        <dbReference type="ARBA" id="ARBA00022741"/>
    </source>
</evidence>
<proteinExistence type="inferred from homology"/>
<dbReference type="InterPro" id="IPR058922">
    <property type="entry name" value="WHD_DRP"/>
</dbReference>
<accession>A0A8B8QAC1</accession>
<dbReference type="SUPFAM" id="SSF52058">
    <property type="entry name" value="L domain-like"/>
    <property type="match status" value="1"/>
</dbReference>
<evidence type="ECO:0000256" key="6">
    <source>
        <dbReference type="ARBA" id="ARBA00022840"/>
    </source>
</evidence>
<dbReference type="FunFam" id="1.10.10.10:FF:000322">
    <property type="entry name" value="Probable disease resistance protein At1g63360"/>
    <property type="match status" value="1"/>
</dbReference>
<name>A0A8B8QAC1_9MYRT</name>
<dbReference type="Proteomes" id="UP000827889">
    <property type="component" value="Chromosome 2"/>
</dbReference>
<dbReference type="KEGG" id="rarg:115750704"/>
<dbReference type="RefSeq" id="XP_030544079.1">
    <property type="nucleotide sequence ID" value="XM_030688219.2"/>
</dbReference>
<keyword evidence="7" id="KW-0175">Coiled coil</keyword>
<keyword evidence="9" id="KW-1185">Reference proteome</keyword>
<dbReference type="Gene3D" id="3.80.10.10">
    <property type="entry name" value="Ribonuclease Inhibitor"/>
    <property type="match status" value="2"/>
</dbReference>
<evidence type="ECO:0000256" key="2">
    <source>
        <dbReference type="ARBA" id="ARBA00022614"/>
    </source>
</evidence>
<organism evidence="9 10">
    <name type="scientific">Rhodamnia argentea</name>
    <dbReference type="NCBI Taxonomy" id="178133"/>
    <lineage>
        <taxon>Eukaryota</taxon>
        <taxon>Viridiplantae</taxon>
        <taxon>Streptophyta</taxon>
        <taxon>Embryophyta</taxon>
        <taxon>Tracheophyta</taxon>
        <taxon>Spermatophyta</taxon>
        <taxon>Magnoliopsida</taxon>
        <taxon>eudicotyledons</taxon>
        <taxon>Gunneridae</taxon>
        <taxon>Pentapetalae</taxon>
        <taxon>rosids</taxon>
        <taxon>malvids</taxon>
        <taxon>Myrtales</taxon>
        <taxon>Myrtaceae</taxon>
        <taxon>Myrtoideae</taxon>
        <taxon>Myrteae</taxon>
        <taxon>Australasian group</taxon>
        <taxon>Rhodamnia</taxon>
    </lineage>
</organism>
<sequence length="917" mass="104496">MEIASFVLEIVKDLWGLASKPLGYIRNLNDNVRSLEEANEDLKAMSEDVKDRVKREEEEAGAQRTGQVANWLGKVQEFVGGVDQVLREAGERDRIKCLSRCLPRNCWSSYKLGKRVDQLLNDARQLQHEKGEFRDVTSPLPPPQVLEMPMVKTVGLDVFLNKVWKWLVDEKQVRVIGLYGKGGVGKTTLMKRINEELLHANHGFDIVIWVVVSRQVNEDSIRDAIRKRLHIQDESWNRWSQEERVNHLCDALTRKKFVLLIDDVWRRLDLSNIGVAHHSLENGSKVVFTTRLEHVCDQMEADKTLEVQCLTREEALKLFEKNVGKSLVDCHQEIRDLAKDIAEECKGLPLALITVGRAMARKDNPREWRHALTTLRNNPHKLSGMVEEVYHILEFSYNCLNDSTLQACFLYCCLFPEDYPIGTAELIGLWIGEGFLGYTDDVYRMRDEGESILGDLRRACLLESGRHDDDEEGQYVKMHDVIRDMAAWIARERGQKENKLLVIEDQENLSLEMISKWEEAEKVSVWGTRIRNIDQTPPECSQLETLLLRATYVRFMPRGFFHSMKARLTVLDLSENASIDLFPIEICDLIYLRYLNMSHTFIKELPQEIKNLTRLRWLLLDNISPFVLIPTGAIRNLPLNVLSLWTSYIENEEEIVQELGGMQHLTDLSIIVFKSSSALKIFESPSLQRSIRRARITGCKGLTRILISRSPTGNGGFPRLEVLHLYTCSELVKVEVSEGIGRAPNCSSCFPSLVQVDIYDCGLSDLSWLVHAPKLRELKVDKCCLMKRLIGGEFTREELAASGLFSSLETLTLADLPNLTSICDRALFFPQGVSFRILGCPGLRKLPWDSDSARGSSSFSVYGDSDWWATFEWDPAARVTLQGSDGSPGEEMTYGEASRKIKDRPLFGAKIGFLQSE</sequence>
<dbReference type="PRINTS" id="PR00364">
    <property type="entry name" value="DISEASERSIST"/>
</dbReference>
<dbReference type="InterPro" id="IPR036388">
    <property type="entry name" value="WH-like_DNA-bd_sf"/>
</dbReference>
<dbReference type="OrthoDB" id="664960at2759"/>
<evidence type="ECO:0000256" key="1">
    <source>
        <dbReference type="ARBA" id="ARBA00008894"/>
    </source>
</evidence>
<keyword evidence="3" id="KW-0677">Repeat</keyword>
<dbReference type="InterPro" id="IPR050905">
    <property type="entry name" value="Plant_NBS-LRR"/>
</dbReference>
<dbReference type="InterPro" id="IPR027417">
    <property type="entry name" value="P-loop_NTPase"/>
</dbReference>
<dbReference type="Pfam" id="PF00931">
    <property type="entry name" value="NB-ARC"/>
    <property type="match status" value="1"/>
</dbReference>
<dbReference type="GO" id="GO:0006952">
    <property type="term" value="P:defense response"/>
    <property type="evidence" value="ECO:0007669"/>
    <property type="project" value="UniProtKB-KW"/>
</dbReference>
<keyword evidence="6" id="KW-0067">ATP-binding</keyword>
<dbReference type="Pfam" id="PF23559">
    <property type="entry name" value="WHD_DRP"/>
    <property type="match status" value="1"/>
</dbReference>